<evidence type="ECO:0000313" key="6">
    <source>
        <dbReference type="EMBL" id="KAK8755073.1"/>
    </source>
</evidence>
<feature type="region of interest" description="Disordered" evidence="4">
    <location>
        <begin position="175"/>
        <end position="203"/>
    </location>
</feature>
<name>A0AAQ4CXY3_AMBAM</name>
<evidence type="ECO:0000313" key="7">
    <source>
        <dbReference type="Proteomes" id="UP001321473"/>
    </source>
</evidence>
<dbReference type="Gene3D" id="1.10.10.60">
    <property type="entry name" value="Homeodomain-like"/>
    <property type="match status" value="1"/>
</dbReference>
<gene>
    <name evidence="6" type="ORF">V5799_002229</name>
</gene>
<evidence type="ECO:0000256" key="4">
    <source>
        <dbReference type="SAM" id="MobiDB-lite"/>
    </source>
</evidence>
<dbReference type="GO" id="GO:0005634">
    <property type="term" value="C:nucleus"/>
    <property type="evidence" value="ECO:0007669"/>
    <property type="project" value="UniProtKB-SubCell"/>
</dbReference>
<sequence>MQQSQQVPVEGPPSSVPAAARTKPSRFSLYSIERLLAGAAAASPATPQPPCSASSSSVLDFSLAQHPSARIETAGSHPGSVNGRSKGGGSSFCLAASPSLDAGAGDKGPTLSMHHTGADEAGLGNKPRKIRRSRTTFTTFQLHQLERAFEKTQYPDVFTREELALRLDLSEARVQKTSLRRNEKKTPPCKRKEKGNPCWEASA</sequence>
<dbReference type="SUPFAM" id="SSF46689">
    <property type="entry name" value="Homeodomain-like"/>
    <property type="match status" value="1"/>
</dbReference>
<proteinExistence type="predicted"/>
<protein>
    <recommendedName>
        <fullName evidence="5">Homeobox domain-containing protein</fullName>
    </recommendedName>
</protein>
<keyword evidence="2 3" id="KW-0238">DNA-binding</keyword>
<dbReference type="PROSITE" id="PS50071">
    <property type="entry name" value="HOMEOBOX_2"/>
    <property type="match status" value="1"/>
</dbReference>
<keyword evidence="2 3" id="KW-0371">Homeobox</keyword>
<evidence type="ECO:0000256" key="1">
    <source>
        <dbReference type="ARBA" id="ARBA00004123"/>
    </source>
</evidence>
<dbReference type="CDD" id="cd00086">
    <property type="entry name" value="homeodomain"/>
    <property type="match status" value="1"/>
</dbReference>
<dbReference type="PANTHER" id="PTHR24329:SF543">
    <property type="entry name" value="FI01017P-RELATED"/>
    <property type="match status" value="1"/>
</dbReference>
<evidence type="ECO:0000259" key="5">
    <source>
        <dbReference type="PROSITE" id="PS50071"/>
    </source>
</evidence>
<feature type="compositionally biased region" description="Low complexity" evidence="4">
    <location>
        <begin position="39"/>
        <end position="57"/>
    </location>
</feature>
<organism evidence="6 7">
    <name type="scientific">Amblyomma americanum</name>
    <name type="common">Lone star tick</name>
    <dbReference type="NCBI Taxonomy" id="6943"/>
    <lineage>
        <taxon>Eukaryota</taxon>
        <taxon>Metazoa</taxon>
        <taxon>Ecdysozoa</taxon>
        <taxon>Arthropoda</taxon>
        <taxon>Chelicerata</taxon>
        <taxon>Arachnida</taxon>
        <taxon>Acari</taxon>
        <taxon>Parasitiformes</taxon>
        <taxon>Ixodida</taxon>
        <taxon>Ixodoidea</taxon>
        <taxon>Ixodidae</taxon>
        <taxon>Amblyomminae</taxon>
        <taxon>Amblyomma</taxon>
    </lineage>
</organism>
<feature type="region of interest" description="Disordered" evidence="4">
    <location>
        <begin position="1"/>
        <end position="22"/>
    </location>
</feature>
<feature type="domain" description="Homeobox" evidence="5">
    <location>
        <begin position="128"/>
        <end position="188"/>
    </location>
</feature>
<dbReference type="InterPro" id="IPR009057">
    <property type="entry name" value="Homeodomain-like_sf"/>
</dbReference>
<dbReference type="EMBL" id="JARKHS020036752">
    <property type="protein sequence ID" value="KAK8755073.1"/>
    <property type="molecule type" value="Genomic_DNA"/>
</dbReference>
<feature type="compositionally biased region" description="Basic and acidic residues" evidence="4">
    <location>
        <begin position="175"/>
        <end position="186"/>
    </location>
</feature>
<feature type="region of interest" description="Disordered" evidence="4">
    <location>
        <begin position="39"/>
        <end position="132"/>
    </location>
</feature>
<dbReference type="SMART" id="SM00389">
    <property type="entry name" value="HOX"/>
    <property type="match status" value="1"/>
</dbReference>
<evidence type="ECO:0000256" key="2">
    <source>
        <dbReference type="PROSITE-ProRule" id="PRU00108"/>
    </source>
</evidence>
<dbReference type="PANTHER" id="PTHR24329">
    <property type="entry name" value="HOMEOBOX PROTEIN ARISTALESS"/>
    <property type="match status" value="1"/>
</dbReference>
<keyword evidence="7" id="KW-1185">Reference proteome</keyword>
<evidence type="ECO:0000256" key="3">
    <source>
        <dbReference type="RuleBase" id="RU000682"/>
    </source>
</evidence>
<accession>A0AAQ4CXY3</accession>
<dbReference type="GO" id="GO:0000977">
    <property type="term" value="F:RNA polymerase II transcription regulatory region sequence-specific DNA binding"/>
    <property type="evidence" value="ECO:0007669"/>
    <property type="project" value="TreeGrafter"/>
</dbReference>
<dbReference type="AlphaFoldDB" id="A0AAQ4CXY3"/>
<dbReference type="InterPro" id="IPR050649">
    <property type="entry name" value="Paired_Homeobox_TFs"/>
</dbReference>
<comment type="subcellular location">
    <subcellularLocation>
        <location evidence="1 2 3">Nucleus</location>
    </subcellularLocation>
</comment>
<feature type="DNA-binding region" description="Homeobox" evidence="2">
    <location>
        <begin position="130"/>
        <end position="189"/>
    </location>
</feature>
<dbReference type="InterPro" id="IPR001356">
    <property type="entry name" value="HD"/>
</dbReference>
<keyword evidence="2 3" id="KW-0539">Nucleus</keyword>
<dbReference type="Pfam" id="PF00046">
    <property type="entry name" value="Homeodomain"/>
    <property type="match status" value="1"/>
</dbReference>
<reference evidence="6 7" key="1">
    <citation type="journal article" date="2023" name="Arcadia Sci">
        <title>De novo assembly of a long-read Amblyomma americanum tick genome.</title>
        <authorList>
            <person name="Chou S."/>
            <person name="Poskanzer K.E."/>
            <person name="Rollins M."/>
            <person name="Thuy-Boun P.S."/>
        </authorList>
    </citation>
    <scope>NUCLEOTIDE SEQUENCE [LARGE SCALE GENOMIC DNA]</scope>
    <source>
        <strain evidence="6">F_SG_1</strain>
        <tissue evidence="6">Salivary glands</tissue>
    </source>
</reference>
<comment type="caution">
    <text evidence="6">The sequence shown here is derived from an EMBL/GenBank/DDBJ whole genome shotgun (WGS) entry which is preliminary data.</text>
</comment>
<dbReference type="GO" id="GO:0000981">
    <property type="term" value="F:DNA-binding transcription factor activity, RNA polymerase II-specific"/>
    <property type="evidence" value="ECO:0007669"/>
    <property type="project" value="TreeGrafter"/>
</dbReference>
<dbReference type="Proteomes" id="UP001321473">
    <property type="component" value="Unassembled WGS sequence"/>
</dbReference>